<accession>A0ABV7RQF8</accession>
<protein>
    <recommendedName>
        <fullName evidence="4">DUF1579 domain-containing protein</fullName>
    </recommendedName>
</protein>
<proteinExistence type="predicted"/>
<feature type="signal peptide" evidence="1">
    <location>
        <begin position="1"/>
        <end position="24"/>
    </location>
</feature>
<evidence type="ECO:0000313" key="2">
    <source>
        <dbReference type="EMBL" id="MFC3551358.1"/>
    </source>
</evidence>
<organism evidence="2 3">
    <name type="scientific">Lysobacter cavernae</name>
    <dbReference type="NCBI Taxonomy" id="1685901"/>
    <lineage>
        <taxon>Bacteria</taxon>
        <taxon>Pseudomonadati</taxon>
        <taxon>Pseudomonadota</taxon>
        <taxon>Gammaproteobacteria</taxon>
        <taxon>Lysobacterales</taxon>
        <taxon>Lysobacteraceae</taxon>
        <taxon>Lysobacter</taxon>
    </lineage>
</organism>
<keyword evidence="3" id="KW-1185">Reference proteome</keyword>
<name>A0ABV7RQF8_9GAMM</name>
<evidence type="ECO:0000313" key="3">
    <source>
        <dbReference type="Proteomes" id="UP001595740"/>
    </source>
</evidence>
<feature type="chain" id="PRO_5045926899" description="DUF1579 domain-containing protein" evidence="1">
    <location>
        <begin position="25"/>
        <end position="166"/>
    </location>
</feature>
<gene>
    <name evidence="2" type="ORF">ACFOLC_10085</name>
</gene>
<sequence>MKSVMNTAPFLAVVLAVLAGATQAAPLPERSPLLLLPPANRIVGVWDFQVHIFSCDTGQTLRRFRASSVFNAGGTMLDTNNTPPTSRGPAFGVWSYDPRARQHVTEMRLYRYHPDGGFAGVNQVRRTLTLSADGDGMAGEFRGQILGPNEEVLANTCGNEVGTRSL</sequence>
<dbReference type="Proteomes" id="UP001595740">
    <property type="component" value="Unassembled WGS sequence"/>
</dbReference>
<reference evidence="3" key="1">
    <citation type="journal article" date="2019" name="Int. J. Syst. Evol. Microbiol.">
        <title>The Global Catalogue of Microorganisms (GCM) 10K type strain sequencing project: providing services to taxonomists for standard genome sequencing and annotation.</title>
        <authorList>
            <consortium name="The Broad Institute Genomics Platform"/>
            <consortium name="The Broad Institute Genome Sequencing Center for Infectious Disease"/>
            <person name="Wu L."/>
            <person name="Ma J."/>
        </authorList>
    </citation>
    <scope>NUCLEOTIDE SEQUENCE [LARGE SCALE GENOMIC DNA]</scope>
    <source>
        <strain evidence="3">KCTC 42875</strain>
    </source>
</reference>
<evidence type="ECO:0008006" key="4">
    <source>
        <dbReference type="Google" id="ProtNLM"/>
    </source>
</evidence>
<comment type="caution">
    <text evidence="2">The sequence shown here is derived from an EMBL/GenBank/DDBJ whole genome shotgun (WGS) entry which is preliminary data.</text>
</comment>
<evidence type="ECO:0000256" key="1">
    <source>
        <dbReference type="SAM" id="SignalP"/>
    </source>
</evidence>
<keyword evidence="1" id="KW-0732">Signal</keyword>
<dbReference type="EMBL" id="JBHRXK010000004">
    <property type="protein sequence ID" value="MFC3551358.1"/>
    <property type="molecule type" value="Genomic_DNA"/>
</dbReference>
<dbReference type="RefSeq" id="WP_386759126.1">
    <property type="nucleotide sequence ID" value="NZ_JBHRXK010000004.1"/>
</dbReference>